<dbReference type="GO" id="GO:0016301">
    <property type="term" value="F:kinase activity"/>
    <property type="evidence" value="ECO:0007669"/>
    <property type="project" value="UniProtKB-KW"/>
</dbReference>
<feature type="domain" description="PEP-utilising enzyme mobile" evidence="11">
    <location>
        <begin position="418"/>
        <end position="499"/>
    </location>
</feature>
<dbReference type="OrthoDB" id="23397at2157"/>
<dbReference type="PANTHER" id="PTHR22931">
    <property type="entry name" value="PHOSPHOENOLPYRUVATE DIKINASE-RELATED"/>
    <property type="match status" value="1"/>
</dbReference>
<evidence type="ECO:0000256" key="5">
    <source>
        <dbReference type="ARBA" id="ARBA00022723"/>
    </source>
</evidence>
<dbReference type="EMBL" id="BMNL01000001">
    <property type="protein sequence ID" value="GGP19145.1"/>
    <property type="molecule type" value="Genomic_DNA"/>
</dbReference>
<evidence type="ECO:0000256" key="9">
    <source>
        <dbReference type="ARBA" id="ARBA00022842"/>
    </source>
</evidence>
<dbReference type="SUPFAM" id="SSF56059">
    <property type="entry name" value="Glutathione synthetase ATP-binding domain-like"/>
    <property type="match status" value="1"/>
</dbReference>
<reference evidence="14" key="1">
    <citation type="journal article" date="2014" name="Int. J. Syst. Evol. Microbiol.">
        <title>Complete genome sequence of Corynebacterium casei LMG S-19264T (=DSM 44701T), isolated from a smear-ripened cheese.</title>
        <authorList>
            <consortium name="US DOE Joint Genome Institute (JGI-PGF)"/>
            <person name="Walter F."/>
            <person name="Albersmeier A."/>
            <person name="Kalinowski J."/>
            <person name="Ruckert C."/>
        </authorList>
    </citation>
    <scope>NUCLEOTIDE SEQUENCE</scope>
    <source>
        <strain evidence="14">JCM 10088</strain>
    </source>
</reference>
<evidence type="ECO:0000259" key="12">
    <source>
        <dbReference type="Pfam" id="PF01326"/>
    </source>
</evidence>
<dbReference type="Pfam" id="PF01326">
    <property type="entry name" value="PPDK_N"/>
    <property type="match status" value="2"/>
</dbReference>
<evidence type="ECO:0000256" key="3">
    <source>
        <dbReference type="ARBA" id="ARBA00011994"/>
    </source>
</evidence>
<dbReference type="Gene3D" id="3.30.470.20">
    <property type="entry name" value="ATP-grasp fold, B domain"/>
    <property type="match status" value="1"/>
</dbReference>
<dbReference type="PIRSF" id="PIRSF000853">
    <property type="entry name" value="PPDK"/>
    <property type="match status" value="1"/>
</dbReference>
<dbReference type="InterPro" id="IPR000121">
    <property type="entry name" value="PEP_util_C"/>
</dbReference>
<dbReference type="InterPro" id="IPR040442">
    <property type="entry name" value="Pyrv_kinase-like_dom_sf"/>
</dbReference>
<keyword evidence="5 10" id="KW-0479">Metal-binding</keyword>
<feature type="domain" description="Pyruvate phosphate dikinase AMP/ATP-binding" evidence="12">
    <location>
        <begin position="301"/>
        <end position="354"/>
    </location>
</feature>
<evidence type="ECO:0000313" key="14">
    <source>
        <dbReference type="EMBL" id="GGP19145.1"/>
    </source>
</evidence>
<keyword evidence="15" id="KW-1185">Reference proteome</keyword>
<comment type="similarity">
    <text evidence="2">Belongs to the PEP-utilizing enzyme family.</text>
</comment>
<dbReference type="InterPro" id="IPR002192">
    <property type="entry name" value="PPDK_AMP/ATP-bd"/>
</dbReference>
<dbReference type="Gene3D" id="1.10.189.10">
    <property type="entry name" value="Pyruvate Phosphate Dikinase, domain 2"/>
    <property type="match status" value="1"/>
</dbReference>
<dbReference type="Gene3D" id="3.50.30.10">
    <property type="entry name" value="Phosphohistidine domain"/>
    <property type="match status" value="1"/>
</dbReference>
<feature type="domain" description="PEP-utilising enzyme C-terminal" evidence="13">
    <location>
        <begin position="525"/>
        <end position="874"/>
    </location>
</feature>
<dbReference type="GO" id="GO:0046872">
    <property type="term" value="F:metal ion binding"/>
    <property type="evidence" value="ECO:0007669"/>
    <property type="project" value="UniProtKB-KW"/>
</dbReference>
<keyword evidence="7 14" id="KW-0418">Kinase</keyword>
<feature type="binding site" evidence="10">
    <location>
        <position position="746"/>
    </location>
    <ligand>
        <name>Mg(2+)</name>
        <dbReference type="ChEBI" id="CHEBI:18420"/>
    </ligand>
</feature>
<name>A0A830GT21_9CREN</name>
<evidence type="ECO:0000259" key="13">
    <source>
        <dbReference type="Pfam" id="PF02896"/>
    </source>
</evidence>
<dbReference type="PANTHER" id="PTHR22931:SF9">
    <property type="entry name" value="PYRUVATE, PHOSPHATE DIKINASE 1, CHLOROPLASTIC"/>
    <property type="match status" value="1"/>
</dbReference>
<sequence>MKYTYMFDEANPDDVKLLGGKASGLVMMTKLGLPVPYGLVITTQACKKYYRDNKLPDGLMEEVRTGMHRIEEKMGRRFGDPANPLLVSVRSGAAVSMPGMMDTVLNLGLNDETVKGLAKYINSEHAALDAYRRFLSMFGKIVLGIKEERFNESLNKIKAKYGVKEDPEIPVEGLKELIEEYKAIYKADVGYLVEDPWKQLELAIDAVFKSWNSPRAKFYREANRITPDIADCTAVAIVSMVFGNADWRSATGVLFTRNPSTGENELYGEYLPYAQGEDVVAGIRTPRPISKLKEDMPEVYDELYKYSKMLERHKKEVQDVEFTIEKGKLWFLQTRNAKMGPIAMVKTSMDMYKEGVLTREEAVMRVKPDHITQMLYPRIDEANAPKPLAKGLPSSPGAVSGRIVFDPDSAVEWARKGEKVILAREETKPDDVHGFYAAVGILTSRGGMTSHAAVVARAIGKPAVVGAEEIRMDYSRKEMRVGDSVLREGDWITIDGFSGNVYAGKVGTVEPKLPREFFEFLDLADSVSIYGIRANADTPEDASIARKFGARGIGLLRTERMFRAPGRLELFRRIILAESEEERKSLLDELIPMLRQDFMEILGVMEGLPVTIRLFDPPLHEFLPSLDELISEVERARARGAPDKEKERMLARVRALMEANPMMGHRGVRLGITFPDIYRAQVRAILEAGVELAKMGRDVRVQIMIPQVAEAKELDYVVSNVVKPTAEETFKASGRSIEFKVGTMMETVRACLTADEVARRVDFMSFGTNDLTQAVFSFSRDDVENKFMSKYLELGLLPYDPFTTIDAGGVAKLMKMAIELARNAKKDIEIGICGEHGGDPKSIEILGSAVGDGLNYFSASPYRVPAARLAAAQISLKVTGRAPKKHEY</sequence>
<dbReference type="GO" id="GO:0005524">
    <property type="term" value="F:ATP binding"/>
    <property type="evidence" value="ECO:0007669"/>
    <property type="project" value="UniProtKB-KW"/>
</dbReference>
<evidence type="ECO:0000259" key="11">
    <source>
        <dbReference type="Pfam" id="PF00391"/>
    </source>
</evidence>
<dbReference type="InterPro" id="IPR010121">
    <property type="entry name" value="Pyruvate_phosphate_dikinase"/>
</dbReference>
<proteinExistence type="inferred from homology"/>
<dbReference type="GO" id="GO:0050242">
    <property type="term" value="F:pyruvate, phosphate dikinase activity"/>
    <property type="evidence" value="ECO:0007669"/>
    <property type="project" value="UniProtKB-EC"/>
</dbReference>
<dbReference type="Pfam" id="PF00391">
    <property type="entry name" value="PEP-utilizers"/>
    <property type="match status" value="1"/>
</dbReference>
<evidence type="ECO:0000256" key="8">
    <source>
        <dbReference type="ARBA" id="ARBA00022840"/>
    </source>
</evidence>
<dbReference type="Proteomes" id="UP000610960">
    <property type="component" value="Unassembled WGS sequence"/>
</dbReference>
<evidence type="ECO:0000256" key="6">
    <source>
        <dbReference type="ARBA" id="ARBA00022741"/>
    </source>
</evidence>
<dbReference type="SUPFAM" id="SSF52009">
    <property type="entry name" value="Phosphohistidine domain"/>
    <property type="match status" value="1"/>
</dbReference>
<dbReference type="Pfam" id="PF02896">
    <property type="entry name" value="PEP-utilizers_C"/>
    <property type="match status" value="1"/>
</dbReference>
<dbReference type="AlphaFoldDB" id="A0A830GT21"/>
<dbReference type="EC" id="2.7.9.1" evidence="3"/>
<dbReference type="NCBIfam" id="TIGR01828">
    <property type="entry name" value="pyru_phos_dikin"/>
    <property type="match status" value="1"/>
</dbReference>
<dbReference type="Gene3D" id="3.30.1490.20">
    <property type="entry name" value="ATP-grasp fold, A domain"/>
    <property type="match status" value="1"/>
</dbReference>
<dbReference type="InterPro" id="IPR015813">
    <property type="entry name" value="Pyrv/PenolPyrv_kinase-like_dom"/>
</dbReference>
<organism evidence="14 15">
    <name type="scientific">Thermocladium modestius</name>
    <dbReference type="NCBI Taxonomy" id="62609"/>
    <lineage>
        <taxon>Archaea</taxon>
        <taxon>Thermoproteota</taxon>
        <taxon>Thermoprotei</taxon>
        <taxon>Thermoproteales</taxon>
        <taxon>Thermoproteaceae</taxon>
        <taxon>Thermocladium</taxon>
    </lineage>
</organism>
<accession>A0A830GT21</accession>
<keyword evidence="9 10" id="KW-0460">Magnesium</keyword>
<dbReference type="InterPro" id="IPR018274">
    <property type="entry name" value="PEP_util_AS"/>
</dbReference>
<dbReference type="PROSITE" id="PS00370">
    <property type="entry name" value="PEP_ENZYMES_PHOS_SITE"/>
    <property type="match status" value="1"/>
</dbReference>
<keyword evidence="4" id="KW-0808">Transferase</keyword>
<evidence type="ECO:0000256" key="1">
    <source>
        <dbReference type="ARBA" id="ARBA00001946"/>
    </source>
</evidence>
<evidence type="ECO:0000313" key="15">
    <source>
        <dbReference type="Proteomes" id="UP000610960"/>
    </source>
</evidence>
<comment type="cofactor">
    <cofactor evidence="1 10">
        <name>Mg(2+)</name>
        <dbReference type="ChEBI" id="CHEBI:18420"/>
    </cofactor>
</comment>
<keyword evidence="6" id="KW-0547">Nucleotide-binding</keyword>
<protein>
    <recommendedName>
        <fullName evidence="3">pyruvate, phosphate dikinase</fullName>
        <ecNumber evidence="3">2.7.9.1</ecNumber>
    </recommendedName>
</protein>
<evidence type="ECO:0000256" key="10">
    <source>
        <dbReference type="PIRSR" id="PIRSR000853-3"/>
    </source>
</evidence>
<evidence type="ECO:0000256" key="7">
    <source>
        <dbReference type="ARBA" id="ARBA00022777"/>
    </source>
</evidence>
<keyword evidence="14" id="KW-0670">Pyruvate</keyword>
<dbReference type="RefSeq" id="WP_188595579.1">
    <property type="nucleotide sequence ID" value="NZ_BMNL01000001.1"/>
</dbReference>
<dbReference type="Gene3D" id="3.20.20.60">
    <property type="entry name" value="Phosphoenolpyruvate-binding domains"/>
    <property type="match status" value="1"/>
</dbReference>
<dbReference type="InterPro" id="IPR013815">
    <property type="entry name" value="ATP_grasp_subdomain_1"/>
</dbReference>
<feature type="domain" description="Pyruvate phosphate dikinase AMP/ATP-binding" evidence="12">
    <location>
        <begin position="61"/>
        <end position="294"/>
    </location>
</feature>
<dbReference type="SUPFAM" id="SSF51621">
    <property type="entry name" value="Phosphoenolpyruvate/pyruvate domain"/>
    <property type="match status" value="1"/>
</dbReference>
<comment type="caution">
    <text evidence="14">The sequence shown here is derived from an EMBL/GenBank/DDBJ whole genome shotgun (WGS) entry which is preliminary data.</text>
</comment>
<dbReference type="NCBIfam" id="NF004531">
    <property type="entry name" value="PRK05878.1"/>
    <property type="match status" value="1"/>
</dbReference>
<reference evidence="14" key="2">
    <citation type="submission" date="2020-09" db="EMBL/GenBank/DDBJ databases">
        <authorList>
            <person name="Sun Q."/>
            <person name="Ohkuma M."/>
        </authorList>
    </citation>
    <scope>NUCLEOTIDE SEQUENCE</scope>
    <source>
        <strain evidence="14">JCM 10088</strain>
    </source>
</reference>
<dbReference type="InterPro" id="IPR036637">
    <property type="entry name" value="Phosphohistidine_dom_sf"/>
</dbReference>
<dbReference type="InterPro" id="IPR008279">
    <property type="entry name" value="PEP-util_enz_mobile_dom"/>
</dbReference>
<dbReference type="Gene3D" id="1.20.80.30">
    <property type="match status" value="1"/>
</dbReference>
<gene>
    <name evidence="14" type="ORF">GCM10007981_01640</name>
</gene>
<evidence type="ECO:0000256" key="4">
    <source>
        <dbReference type="ARBA" id="ARBA00022679"/>
    </source>
</evidence>
<feature type="binding site" evidence="10">
    <location>
        <position position="770"/>
    </location>
    <ligand>
        <name>Mg(2+)</name>
        <dbReference type="ChEBI" id="CHEBI:18420"/>
    </ligand>
</feature>
<evidence type="ECO:0000256" key="2">
    <source>
        <dbReference type="ARBA" id="ARBA00007837"/>
    </source>
</evidence>
<keyword evidence="8" id="KW-0067">ATP-binding</keyword>